<name>A0AAN8WIS9_HALRR</name>
<feature type="domain" description="Chitin-binding type-2" evidence="12">
    <location>
        <begin position="346"/>
        <end position="403"/>
    </location>
</feature>
<comment type="caution">
    <text evidence="14">The sequence shown here is derived from an EMBL/GenBank/DDBJ whole genome shotgun (WGS) entry which is preliminary data.</text>
</comment>
<dbReference type="SUPFAM" id="SSF54556">
    <property type="entry name" value="Chitinase insertion domain"/>
    <property type="match status" value="1"/>
</dbReference>
<feature type="domain" description="GH18" evidence="13">
    <location>
        <begin position="1"/>
        <end position="326"/>
    </location>
</feature>
<dbReference type="PANTHER" id="PTHR11177">
    <property type="entry name" value="CHITINASE"/>
    <property type="match status" value="1"/>
</dbReference>
<feature type="region of interest" description="Disordered" evidence="11">
    <location>
        <begin position="402"/>
        <end position="459"/>
    </location>
</feature>
<keyword evidence="7" id="KW-0146">Chitin degradation</keyword>
<dbReference type="PANTHER" id="PTHR11177:SF360">
    <property type="entry name" value="CHITINASE 4-RELATED"/>
    <property type="match status" value="1"/>
</dbReference>
<keyword evidence="8" id="KW-1015">Disulfide bond</keyword>
<dbReference type="InterPro" id="IPR036508">
    <property type="entry name" value="Chitin-bd_dom_sf"/>
</dbReference>
<keyword evidence="10" id="KW-0624">Polysaccharide degradation</keyword>
<dbReference type="Gene3D" id="3.20.20.80">
    <property type="entry name" value="Glycosidases"/>
    <property type="match status" value="1"/>
</dbReference>
<feature type="non-terminal residue" evidence="14">
    <location>
        <position position="1"/>
    </location>
</feature>
<sequence>VLDPYNELCDNWGRCAYDRFVALKEINPDLKVLLAVGGWTEGSVAYSAMASDPATRKVFIDSSIALLKAHGFDGYDIDWEYPGSRGGGPKDKMNFVTLLSELRVALDQEGMLLTAAVSAGIGTIEYAYDIPRVSEHLDYINIMAYDMHGAWETFTHHNAPLYAHPMDNQDNQTYNIDTAIRYWIDNGADRNKIVMGIPTYGRCYTLDDMTNTGFYAPASQPGHAGPYTRTAGTLGYNEICKFMQETGEWVVVHDPAMNEPYAYYPGNKIWCGYDDAASTYLKGQYAKAMGLAGTMVWSLETDDFSGLCSDRKFHLIKSMGEGYNGAPFITQPPTTAGPTHAPVTGTPDCSTGDYYLPGQQCDKYWHCVNGLPVSATCAPGLVWNPETNACDWPTNTDTSNCLMPGETLPPVTPPPVTNEPTKEPSTQAPPGTVTPPETQAPITPGPSTLPPSVTNSTPAPTPLCENDGVYYLPHEDCDKFWQCVHGEAVLGTCAPGLVWNAVVNTCDWPVNVDTSN</sequence>
<keyword evidence="14" id="KW-0326">Glycosidase</keyword>
<evidence type="ECO:0000259" key="13">
    <source>
        <dbReference type="PROSITE" id="PS51910"/>
    </source>
</evidence>
<evidence type="ECO:0000256" key="3">
    <source>
        <dbReference type="ARBA" id="ARBA00012729"/>
    </source>
</evidence>
<dbReference type="Pfam" id="PF01607">
    <property type="entry name" value="CBM_14"/>
    <property type="match status" value="2"/>
</dbReference>
<dbReference type="GO" id="GO:0008061">
    <property type="term" value="F:chitin binding"/>
    <property type="evidence" value="ECO:0007669"/>
    <property type="project" value="UniProtKB-KW"/>
</dbReference>
<dbReference type="PROSITE" id="PS50940">
    <property type="entry name" value="CHIT_BIND_II"/>
    <property type="match status" value="2"/>
</dbReference>
<dbReference type="GO" id="GO:0006032">
    <property type="term" value="P:chitin catabolic process"/>
    <property type="evidence" value="ECO:0007669"/>
    <property type="project" value="UniProtKB-KW"/>
</dbReference>
<dbReference type="InterPro" id="IPR011583">
    <property type="entry name" value="Chitinase_II/V-like_cat"/>
</dbReference>
<organism evidence="14 15">
    <name type="scientific">Halocaridina rubra</name>
    <name type="common">Hawaiian red shrimp</name>
    <dbReference type="NCBI Taxonomy" id="373956"/>
    <lineage>
        <taxon>Eukaryota</taxon>
        <taxon>Metazoa</taxon>
        <taxon>Ecdysozoa</taxon>
        <taxon>Arthropoda</taxon>
        <taxon>Crustacea</taxon>
        <taxon>Multicrustacea</taxon>
        <taxon>Malacostraca</taxon>
        <taxon>Eumalacostraca</taxon>
        <taxon>Eucarida</taxon>
        <taxon>Decapoda</taxon>
        <taxon>Pleocyemata</taxon>
        <taxon>Caridea</taxon>
        <taxon>Atyoidea</taxon>
        <taxon>Atyidae</taxon>
        <taxon>Halocaridina</taxon>
    </lineage>
</organism>
<evidence type="ECO:0000313" key="15">
    <source>
        <dbReference type="Proteomes" id="UP001381693"/>
    </source>
</evidence>
<evidence type="ECO:0000256" key="8">
    <source>
        <dbReference type="ARBA" id="ARBA00023157"/>
    </source>
</evidence>
<keyword evidence="5" id="KW-0732">Signal</keyword>
<dbReference type="SUPFAM" id="SSF57625">
    <property type="entry name" value="Invertebrate chitin-binding proteins"/>
    <property type="match status" value="2"/>
</dbReference>
<evidence type="ECO:0000256" key="10">
    <source>
        <dbReference type="ARBA" id="ARBA00023326"/>
    </source>
</evidence>
<feature type="compositionally biased region" description="Polar residues" evidence="11">
    <location>
        <begin position="425"/>
        <end position="441"/>
    </location>
</feature>
<dbReference type="GO" id="GO:0005576">
    <property type="term" value="C:extracellular region"/>
    <property type="evidence" value="ECO:0007669"/>
    <property type="project" value="InterPro"/>
</dbReference>
<dbReference type="GO" id="GO:0000272">
    <property type="term" value="P:polysaccharide catabolic process"/>
    <property type="evidence" value="ECO:0007669"/>
    <property type="project" value="UniProtKB-KW"/>
</dbReference>
<dbReference type="AlphaFoldDB" id="A0AAN8WIS9"/>
<evidence type="ECO:0000313" key="14">
    <source>
        <dbReference type="EMBL" id="KAK7016749.1"/>
    </source>
</evidence>
<feature type="non-terminal residue" evidence="14">
    <location>
        <position position="516"/>
    </location>
</feature>
<dbReference type="InterPro" id="IPR017853">
    <property type="entry name" value="GH"/>
</dbReference>
<dbReference type="InterPro" id="IPR029070">
    <property type="entry name" value="Chitinase_insertion_sf"/>
</dbReference>
<evidence type="ECO:0000256" key="1">
    <source>
        <dbReference type="ARBA" id="ARBA00000822"/>
    </source>
</evidence>
<reference evidence="14 15" key="1">
    <citation type="submission" date="2023-11" db="EMBL/GenBank/DDBJ databases">
        <title>Halocaridina rubra genome assembly.</title>
        <authorList>
            <person name="Smith C."/>
        </authorList>
    </citation>
    <scope>NUCLEOTIDE SEQUENCE [LARGE SCALE GENOMIC DNA]</scope>
    <source>
        <strain evidence="14">EP-1</strain>
        <tissue evidence="14">Whole</tissue>
    </source>
</reference>
<dbReference type="InterPro" id="IPR002557">
    <property type="entry name" value="Chitin-bd_dom"/>
</dbReference>
<dbReference type="SMART" id="SM00636">
    <property type="entry name" value="Glyco_18"/>
    <property type="match status" value="1"/>
</dbReference>
<dbReference type="EMBL" id="JAXCGZ010023133">
    <property type="protein sequence ID" value="KAK7016749.1"/>
    <property type="molecule type" value="Genomic_DNA"/>
</dbReference>
<evidence type="ECO:0000256" key="7">
    <source>
        <dbReference type="ARBA" id="ARBA00023024"/>
    </source>
</evidence>
<comment type="similarity">
    <text evidence="2">Belongs to the glycosyl hydrolase 18 family. Chitinase class II subfamily.</text>
</comment>
<dbReference type="Gene3D" id="3.10.50.10">
    <property type="match status" value="1"/>
</dbReference>
<feature type="domain" description="Chitin-binding type-2" evidence="12">
    <location>
        <begin position="461"/>
        <end position="516"/>
    </location>
</feature>
<dbReference type="Gene3D" id="2.170.140.10">
    <property type="entry name" value="Chitin binding domain"/>
    <property type="match status" value="2"/>
</dbReference>
<dbReference type="EC" id="3.2.1.14" evidence="3"/>
<evidence type="ECO:0000259" key="12">
    <source>
        <dbReference type="PROSITE" id="PS50940"/>
    </source>
</evidence>
<dbReference type="SMART" id="SM00494">
    <property type="entry name" value="ChtBD2"/>
    <property type="match status" value="2"/>
</dbReference>
<evidence type="ECO:0000256" key="5">
    <source>
        <dbReference type="ARBA" id="ARBA00022729"/>
    </source>
</evidence>
<dbReference type="InterPro" id="IPR001223">
    <property type="entry name" value="Glyco_hydro18_cat"/>
</dbReference>
<dbReference type="Proteomes" id="UP001381693">
    <property type="component" value="Unassembled WGS sequence"/>
</dbReference>
<gene>
    <name evidence="14" type="primary">Cht9_1</name>
    <name evidence="14" type="ORF">SK128_003925</name>
</gene>
<dbReference type="Pfam" id="PF00704">
    <property type="entry name" value="Glyco_hydro_18"/>
    <property type="match status" value="1"/>
</dbReference>
<keyword evidence="4" id="KW-0147">Chitin-binding</keyword>
<dbReference type="InterPro" id="IPR050314">
    <property type="entry name" value="Glycosyl_Hydrlase_18"/>
</dbReference>
<protein>
    <recommendedName>
        <fullName evidence="3">chitinase</fullName>
        <ecNumber evidence="3">3.2.1.14</ecNumber>
    </recommendedName>
</protein>
<keyword evidence="6 14" id="KW-0378">Hydrolase</keyword>
<keyword evidence="9" id="KW-0119">Carbohydrate metabolism</keyword>
<evidence type="ECO:0000256" key="11">
    <source>
        <dbReference type="SAM" id="MobiDB-lite"/>
    </source>
</evidence>
<evidence type="ECO:0000256" key="4">
    <source>
        <dbReference type="ARBA" id="ARBA00022669"/>
    </source>
</evidence>
<evidence type="ECO:0000256" key="6">
    <source>
        <dbReference type="ARBA" id="ARBA00022801"/>
    </source>
</evidence>
<dbReference type="SUPFAM" id="SSF51445">
    <property type="entry name" value="(Trans)glycosidases"/>
    <property type="match status" value="1"/>
</dbReference>
<comment type="catalytic activity">
    <reaction evidence="1">
        <text>Random endo-hydrolysis of N-acetyl-beta-D-glucosaminide (1-&gt;4)-beta-linkages in chitin and chitodextrins.</text>
        <dbReference type="EC" id="3.2.1.14"/>
    </reaction>
</comment>
<dbReference type="PROSITE" id="PS51910">
    <property type="entry name" value="GH18_2"/>
    <property type="match status" value="1"/>
</dbReference>
<proteinExistence type="inferred from homology"/>
<evidence type="ECO:0000256" key="9">
    <source>
        <dbReference type="ARBA" id="ARBA00023277"/>
    </source>
</evidence>
<dbReference type="GO" id="GO:0008843">
    <property type="term" value="F:endochitinase activity"/>
    <property type="evidence" value="ECO:0007669"/>
    <property type="project" value="UniProtKB-EC"/>
</dbReference>
<dbReference type="FunFam" id="3.10.50.10:FF:000004">
    <property type="entry name" value="Chitinase 5"/>
    <property type="match status" value="1"/>
</dbReference>
<keyword evidence="15" id="KW-1185">Reference proteome</keyword>
<evidence type="ECO:0000256" key="2">
    <source>
        <dbReference type="ARBA" id="ARBA00009121"/>
    </source>
</evidence>
<accession>A0AAN8WIS9</accession>